<dbReference type="KEGG" id="fcy:FRACYDRAFT_234864"/>
<reference evidence="3 4" key="1">
    <citation type="submission" date="2016-09" db="EMBL/GenBank/DDBJ databases">
        <title>Extensive genetic diversity and differential bi-allelic expression allows diatom success in the polar Southern Ocean.</title>
        <authorList>
            <consortium name="DOE Joint Genome Institute"/>
            <person name="Mock T."/>
            <person name="Otillar R.P."/>
            <person name="Strauss J."/>
            <person name="Dupont C."/>
            <person name="Frickenhaus S."/>
            <person name="Maumus F."/>
            <person name="Mcmullan M."/>
            <person name="Sanges R."/>
            <person name="Schmutz J."/>
            <person name="Toseland A."/>
            <person name="Valas R."/>
            <person name="Veluchamy A."/>
            <person name="Ward B.J."/>
            <person name="Allen A."/>
            <person name="Barry K."/>
            <person name="Falciatore A."/>
            <person name="Ferrante M."/>
            <person name="Fortunato A.E."/>
            <person name="Gloeckner G."/>
            <person name="Gruber A."/>
            <person name="Hipkin R."/>
            <person name="Janech M."/>
            <person name="Kroth P."/>
            <person name="Leese F."/>
            <person name="Lindquist E."/>
            <person name="Lyon B.R."/>
            <person name="Martin J."/>
            <person name="Mayer C."/>
            <person name="Parker M."/>
            <person name="Quesneville H."/>
            <person name="Raymond J."/>
            <person name="Uhlig C."/>
            <person name="Valentin K.U."/>
            <person name="Worden A.Z."/>
            <person name="Armbrust E.V."/>
            <person name="Bowler C."/>
            <person name="Green B."/>
            <person name="Moulton V."/>
            <person name="Van Oosterhout C."/>
            <person name="Grigoriev I."/>
        </authorList>
    </citation>
    <scope>NUCLEOTIDE SEQUENCE [LARGE SCALE GENOMIC DNA]</scope>
    <source>
        <strain evidence="3 4">CCMP1102</strain>
    </source>
</reference>
<accession>A0A1E7FSU9</accession>
<dbReference type="InParanoid" id="A0A1E7FSU9"/>
<evidence type="ECO:0000313" key="3">
    <source>
        <dbReference type="EMBL" id="OEU21239.1"/>
    </source>
</evidence>
<feature type="compositionally biased region" description="Polar residues" evidence="1">
    <location>
        <begin position="254"/>
        <end position="263"/>
    </location>
</feature>
<feature type="signal peptide" evidence="2">
    <location>
        <begin position="1"/>
        <end position="24"/>
    </location>
</feature>
<keyword evidence="2" id="KW-0732">Signal</keyword>
<sequence length="666" mass="72352">MKFLSSGNSLRAVFLFIFINKAKAQAVTGILVSNFLRGRELSTPTIATPKCNTIRTSPYPAELQLFYSYSVEFKIAFSLAKIERAIANAVALKLDMCDVLSRPVYKVKTITGHSFSNSEKCVPTIDQANTCIVVKGETSILLDNNSDATFLTGLALEAIEDGLSDRTFLEGFTDDIIWAALIYSGHASLVESSDHYGDNGNGEDDPNVSPITATVAVAAASVSIVVASIFCYGFMRRPPSDDPSVRHRYRKSSPRTVISTSNGDMGIPTRRHFVRLEDLSASPTSFITTSISPHSESNEYNRDDFAQEDYTPAITWSVSDITSDSASLRSGVSRTPSMLERIEEEVEEEEDGFEGFEGLDNENTCDFSYSGDSKITVTLSEGDIRHGDYCNNDDGYRSPNDNNIMDFDCRSQRQDQVLDISDLDAVFTIVADISNMGGEDDLNYSSSHCTEESLLEIASVDMDVSTDDSTVDSGETIVSDSSTVSMVAIGDLTQLDSVQDSTQNLSIGLNDRDDLKFKHLDSSLSATIGDNSARMLNSNIEVEEEDRDSAATPISKSSSFCQDEGSSTERSKGDCINSTSLKYISTNSNDGMKTSPLMKSNEPFGTEIQVKQSKSECISNSSRCTKEDGISGTDACGDGIDVSDVGIVAVDSIDLWVSELMEEGIN</sequence>
<name>A0A1E7FSU9_9STRA</name>
<dbReference type="AlphaFoldDB" id="A0A1E7FSU9"/>
<dbReference type="EMBL" id="KV784354">
    <property type="protein sequence ID" value="OEU21239.1"/>
    <property type="molecule type" value="Genomic_DNA"/>
</dbReference>
<proteinExistence type="predicted"/>
<protein>
    <submittedName>
        <fullName evidence="3">Uncharacterized protein</fullName>
    </submittedName>
</protein>
<evidence type="ECO:0000313" key="4">
    <source>
        <dbReference type="Proteomes" id="UP000095751"/>
    </source>
</evidence>
<feature type="compositionally biased region" description="Polar residues" evidence="1">
    <location>
        <begin position="552"/>
        <end position="565"/>
    </location>
</feature>
<dbReference type="OrthoDB" id="10679415at2759"/>
<feature type="region of interest" description="Disordered" evidence="1">
    <location>
        <begin position="542"/>
        <end position="573"/>
    </location>
</feature>
<feature type="chain" id="PRO_5009193555" evidence="2">
    <location>
        <begin position="25"/>
        <end position="666"/>
    </location>
</feature>
<feature type="region of interest" description="Disordered" evidence="1">
    <location>
        <begin position="240"/>
        <end position="264"/>
    </location>
</feature>
<gene>
    <name evidence="3" type="ORF">FRACYDRAFT_234864</name>
</gene>
<organism evidence="3 4">
    <name type="scientific">Fragilariopsis cylindrus CCMP1102</name>
    <dbReference type="NCBI Taxonomy" id="635003"/>
    <lineage>
        <taxon>Eukaryota</taxon>
        <taxon>Sar</taxon>
        <taxon>Stramenopiles</taxon>
        <taxon>Ochrophyta</taxon>
        <taxon>Bacillariophyta</taxon>
        <taxon>Bacillariophyceae</taxon>
        <taxon>Bacillariophycidae</taxon>
        <taxon>Bacillariales</taxon>
        <taxon>Bacillariaceae</taxon>
        <taxon>Fragilariopsis</taxon>
    </lineage>
</organism>
<dbReference type="Proteomes" id="UP000095751">
    <property type="component" value="Unassembled WGS sequence"/>
</dbReference>
<evidence type="ECO:0000256" key="1">
    <source>
        <dbReference type="SAM" id="MobiDB-lite"/>
    </source>
</evidence>
<keyword evidence="4" id="KW-1185">Reference proteome</keyword>
<evidence type="ECO:0000256" key="2">
    <source>
        <dbReference type="SAM" id="SignalP"/>
    </source>
</evidence>